<dbReference type="SUPFAM" id="SSF50475">
    <property type="entry name" value="FMN-binding split barrel"/>
    <property type="match status" value="1"/>
</dbReference>
<dbReference type="PANTHER" id="PTHR33798">
    <property type="entry name" value="FLAVOPROTEIN OXYGENASE"/>
    <property type="match status" value="1"/>
</dbReference>
<accession>A0A2S8IXI3</accession>
<sequence length="237" mass="25935">MIIDSEDLDETSAYKLLIGSIIPRPIAWVSTLSTEGIGNIAPISFFTCVGRKPPRISLSIQPRSDRVRLKDTFVNMRDTGEFVTNLATLPQVTAVHRSAIEFEPDVDEFEAVGVEREASTFVKPPRIKGAPIALECKVATIVPSPDGMSNLVIGDVVGWQIRDDLYVNGRVDFGGIHPVGRLAAEYTLVDNAFIPPLDEDLVAELTGRRMKRLDRHGETYSAIDDGSTWTPAGSVVE</sequence>
<dbReference type="SMART" id="SM00903">
    <property type="entry name" value="Flavin_Reduct"/>
    <property type="match status" value="1"/>
</dbReference>
<evidence type="ECO:0000259" key="5">
    <source>
        <dbReference type="SMART" id="SM00903"/>
    </source>
</evidence>
<evidence type="ECO:0000256" key="3">
    <source>
        <dbReference type="ARBA" id="ARBA00022643"/>
    </source>
</evidence>
<comment type="caution">
    <text evidence="6">The sequence shown here is derived from an EMBL/GenBank/DDBJ whole genome shotgun (WGS) entry which is preliminary data.</text>
</comment>
<dbReference type="EMBL" id="PUIO01000044">
    <property type="protein sequence ID" value="PQP19516.1"/>
    <property type="molecule type" value="Genomic_DNA"/>
</dbReference>
<dbReference type="Proteomes" id="UP000239290">
    <property type="component" value="Unassembled WGS sequence"/>
</dbReference>
<dbReference type="GO" id="GO:0010181">
    <property type="term" value="F:FMN binding"/>
    <property type="evidence" value="ECO:0007669"/>
    <property type="project" value="InterPro"/>
</dbReference>
<organism evidence="6 7">
    <name type="scientific">Rhodococcus opacus</name>
    <name type="common">Nocardia opaca</name>
    <dbReference type="NCBI Taxonomy" id="37919"/>
    <lineage>
        <taxon>Bacteria</taxon>
        <taxon>Bacillati</taxon>
        <taxon>Actinomycetota</taxon>
        <taxon>Actinomycetes</taxon>
        <taxon>Mycobacteriales</taxon>
        <taxon>Nocardiaceae</taxon>
        <taxon>Rhodococcus</taxon>
    </lineage>
</organism>
<protein>
    <submittedName>
        <fullName evidence="6">Flavin reductase family protein</fullName>
    </submittedName>
</protein>
<name>A0A2S8IXI3_RHOOP</name>
<evidence type="ECO:0000256" key="4">
    <source>
        <dbReference type="ARBA" id="ARBA00038054"/>
    </source>
</evidence>
<dbReference type="InterPro" id="IPR002563">
    <property type="entry name" value="Flavin_Rdtase-like_dom"/>
</dbReference>
<dbReference type="GO" id="GO:0016646">
    <property type="term" value="F:oxidoreductase activity, acting on the CH-NH group of donors, NAD or NADP as acceptor"/>
    <property type="evidence" value="ECO:0007669"/>
    <property type="project" value="UniProtKB-ARBA"/>
</dbReference>
<comment type="similarity">
    <text evidence="4">Belongs to the flavoredoxin family.</text>
</comment>
<reference evidence="7" key="1">
    <citation type="submission" date="2018-02" db="EMBL/GenBank/DDBJ databases">
        <title>Draft genome sequencing of Rhodococcus opacus KU647198.</title>
        <authorList>
            <person name="Zheng B.-X."/>
        </authorList>
    </citation>
    <scope>NUCLEOTIDE SEQUENCE [LARGE SCALE GENOMIC DNA]</scope>
    <source>
        <strain evidence="7">04-OD7</strain>
    </source>
</reference>
<dbReference type="InterPro" id="IPR012349">
    <property type="entry name" value="Split_barrel_FMN-bd"/>
</dbReference>
<keyword evidence="3" id="KW-0288">FMN</keyword>
<comment type="cofactor">
    <cofactor evidence="1">
        <name>FMN</name>
        <dbReference type="ChEBI" id="CHEBI:58210"/>
    </cofactor>
</comment>
<gene>
    <name evidence="6" type="ORF">C5613_30030</name>
</gene>
<evidence type="ECO:0000256" key="1">
    <source>
        <dbReference type="ARBA" id="ARBA00001917"/>
    </source>
</evidence>
<proteinExistence type="inferred from homology"/>
<dbReference type="PANTHER" id="PTHR33798:SF5">
    <property type="entry name" value="FLAVIN REDUCTASE LIKE DOMAIN-CONTAINING PROTEIN"/>
    <property type="match status" value="1"/>
</dbReference>
<dbReference type="Gene3D" id="2.30.110.10">
    <property type="entry name" value="Electron Transport, Fmn-binding Protein, Chain A"/>
    <property type="match status" value="1"/>
</dbReference>
<evidence type="ECO:0000256" key="2">
    <source>
        <dbReference type="ARBA" id="ARBA00022630"/>
    </source>
</evidence>
<dbReference type="RefSeq" id="WP_105420012.1">
    <property type="nucleotide sequence ID" value="NZ_PUIO01000044.1"/>
</dbReference>
<evidence type="ECO:0000313" key="7">
    <source>
        <dbReference type="Proteomes" id="UP000239290"/>
    </source>
</evidence>
<feature type="domain" description="Flavin reductase like" evidence="5">
    <location>
        <begin position="19"/>
        <end position="175"/>
    </location>
</feature>
<dbReference type="AlphaFoldDB" id="A0A2S8IXI3"/>
<keyword evidence="2" id="KW-0285">Flavoprotein</keyword>
<dbReference type="Pfam" id="PF01613">
    <property type="entry name" value="Flavin_Reduct"/>
    <property type="match status" value="1"/>
</dbReference>
<evidence type="ECO:0000313" key="6">
    <source>
        <dbReference type="EMBL" id="PQP19516.1"/>
    </source>
</evidence>